<gene>
    <name evidence="1" type="ORF">IMZ08_07885</name>
</gene>
<dbReference type="InterPro" id="IPR023214">
    <property type="entry name" value="HAD_sf"/>
</dbReference>
<organism evidence="1 2">
    <name type="scientific">Litchfieldia luteola</name>
    <dbReference type="NCBI Taxonomy" id="682179"/>
    <lineage>
        <taxon>Bacteria</taxon>
        <taxon>Bacillati</taxon>
        <taxon>Bacillota</taxon>
        <taxon>Bacilli</taxon>
        <taxon>Bacillales</taxon>
        <taxon>Bacillaceae</taxon>
        <taxon>Litchfieldia</taxon>
    </lineage>
</organism>
<dbReference type="PANTHER" id="PTHR47478:SF1">
    <property type="entry name" value="PYRIMIDINE 5'-NUCLEOTIDASE YJJG"/>
    <property type="match status" value="1"/>
</dbReference>
<dbReference type="SUPFAM" id="SSF56784">
    <property type="entry name" value="HAD-like"/>
    <property type="match status" value="1"/>
</dbReference>
<proteinExistence type="predicted"/>
<dbReference type="Pfam" id="PF00702">
    <property type="entry name" value="Hydrolase"/>
    <property type="match status" value="1"/>
</dbReference>
<dbReference type="RefSeq" id="WP_193535442.1">
    <property type="nucleotide sequence ID" value="NZ_JADCLJ010000019.1"/>
</dbReference>
<keyword evidence="2" id="KW-1185">Reference proteome</keyword>
<keyword evidence="1" id="KW-0378">Hydrolase</keyword>
<dbReference type="SFLD" id="SFLDG01129">
    <property type="entry name" value="C1.5:_HAD__Beta-PGM__Phosphata"/>
    <property type="match status" value="1"/>
</dbReference>
<dbReference type="PRINTS" id="PR00413">
    <property type="entry name" value="HADHALOGNASE"/>
</dbReference>
<sequence>MKWEIICFDLDNTIINYEKTFERTMTYCLALLLAENKSQQEISITQWFTIFKKYCDLYWPAYSQKAMSRQEYRRARFISSMEELGIRTTIHQADRLQELFHKHVAQFVVPFKGIETMLEWLKLSGKKLGIITNGNSEIQYNKLKKAGLYPFFESIIISDAVKVAKPSAQIFDIAKERLGTKNDRCVYVGDSWELDVEGATNAKWDAIYFNTRNEKPVMQKGTSIEVRSVSELSNLLLK</sequence>
<dbReference type="InterPro" id="IPR052550">
    <property type="entry name" value="Pyrimidine_5'-ntase_YjjG"/>
</dbReference>
<reference evidence="1 2" key="1">
    <citation type="submission" date="2020-10" db="EMBL/GenBank/DDBJ databases">
        <title>Bacillus sp. HD4P25, an endophyte from a halophyte.</title>
        <authorList>
            <person name="Sun J.-Q."/>
        </authorList>
    </citation>
    <scope>NUCLEOTIDE SEQUENCE [LARGE SCALE GENOMIC DNA]</scope>
    <source>
        <strain evidence="1 2">YIM 93174</strain>
    </source>
</reference>
<name>A0ABR9QHJ9_9BACI</name>
<accession>A0ABR9QHJ9</accession>
<dbReference type="Gene3D" id="1.10.150.240">
    <property type="entry name" value="Putative phosphatase, domain 2"/>
    <property type="match status" value="1"/>
</dbReference>
<dbReference type="InterPro" id="IPR023198">
    <property type="entry name" value="PGP-like_dom2"/>
</dbReference>
<dbReference type="Gene3D" id="3.40.50.1000">
    <property type="entry name" value="HAD superfamily/HAD-like"/>
    <property type="match status" value="1"/>
</dbReference>
<dbReference type="InterPro" id="IPR006439">
    <property type="entry name" value="HAD-SF_hydro_IA"/>
</dbReference>
<dbReference type="NCBIfam" id="TIGR01549">
    <property type="entry name" value="HAD-SF-IA-v1"/>
    <property type="match status" value="1"/>
</dbReference>
<dbReference type="PANTHER" id="PTHR47478">
    <property type="match status" value="1"/>
</dbReference>
<dbReference type="GO" id="GO:0016787">
    <property type="term" value="F:hydrolase activity"/>
    <property type="evidence" value="ECO:0007669"/>
    <property type="project" value="UniProtKB-KW"/>
</dbReference>
<evidence type="ECO:0000313" key="2">
    <source>
        <dbReference type="Proteomes" id="UP001516662"/>
    </source>
</evidence>
<evidence type="ECO:0000313" key="1">
    <source>
        <dbReference type="EMBL" id="MBE4907970.1"/>
    </source>
</evidence>
<dbReference type="SFLD" id="SFLDS00003">
    <property type="entry name" value="Haloacid_Dehalogenase"/>
    <property type="match status" value="1"/>
</dbReference>
<dbReference type="InterPro" id="IPR036412">
    <property type="entry name" value="HAD-like_sf"/>
</dbReference>
<dbReference type="EMBL" id="JADCLJ010000019">
    <property type="protein sequence ID" value="MBE4907970.1"/>
    <property type="molecule type" value="Genomic_DNA"/>
</dbReference>
<dbReference type="Proteomes" id="UP001516662">
    <property type="component" value="Unassembled WGS sequence"/>
</dbReference>
<protein>
    <submittedName>
        <fullName evidence="1">HAD family hydrolase</fullName>
    </submittedName>
</protein>
<comment type="caution">
    <text evidence="1">The sequence shown here is derived from an EMBL/GenBank/DDBJ whole genome shotgun (WGS) entry which is preliminary data.</text>
</comment>